<sequence length="124" mass="13098">TSALNISCLFGPAGWTPSTSSAPSTPSISPVRSQVIPKQAFAAADSVTNEGLGTSKFISGVIRPQSASKQYRNSIDSPSQCSTLIIFNLSLASKVVLRRRPAVPFSFSSTLPMSDPHHLQSFSS</sequence>
<dbReference type="EMBL" id="LWDF02001393">
    <property type="protein sequence ID" value="KAE8238899.1"/>
    <property type="molecule type" value="Genomic_DNA"/>
</dbReference>
<gene>
    <name evidence="1" type="ORF">A4X13_0g8331</name>
</gene>
<dbReference type="AlphaFoldDB" id="A0A8T8SFD3"/>
<comment type="caution">
    <text evidence="1">The sequence shown here is derived from an EMBL/GenBank/DDBJ whole genome shotgun (WGS) entry which is preliminary data.</text>
</comment>
<keyword evidence="2" id="KW-1185">Reference proteome</keyword>
<evidence type="ECO:0000313" key="1">
    <source>
        <dbReference type="EMBL" id="KAE8238899.1"/>
    </source>
</evidence>
<evidence type="ECO:0000313" key="2">
    <source>
        <dbReference type="Proteomes" id="UP000077521"/>
    </source>
</evidence>
<name>A0A8T8SFD3_9BASI</name>
<feature type="non-terminal residue" evidence="1">
    <location>
        <position position="1"/>
    </location>
</feature>
<dbReference type="Proteomes" id="UP000077521">
    <property type="component" value="Unassembled WGS sequence"/>
</dbReference>
<organism evidence="1 2">
    <name type="scientific">Tilletia indica</name>
    <dbReference type="NCBI Taxonomy" id="43049"/>
    <lineage>
        <taxon>Eukaryota</taxon>
        <taxon>Fungi</taxon>
        <taxon>Dikarya</taxon>
        <taxon>Basidiomycota</taxon>
        <taxon>Ustilaginomycotina</taxon>
        <taxon>Exobasidiomycetes</taxon>
        <taxon>Tilletiales</taxon>
        <taxon>Tilletiaceae</taxon>
        <taxon>Tilletia</taxon>
    </lineage>
</organism>
<reference evidence="1" key="1">
    <citation type="submission" date="2016-04" db="EMBL/GenBank/DDBJ databases">
        <authorList>
            <person name="Nguyen H.D."/>
            <person name="Samba Siva P."/>
            <person name="Cullis J."/>
            <person name="Levesque C.A."/>
            <person name="Hambleton S."/>
        </authorList>
    </citation>
    <scope>NUCLEOTIDE SEQUENCE</scope>
    <source>
        <strain evidence="1">DAOMC 236416</strain>
    </source>
</reference>
<accession>A0A8T8SFD3</accession>
<proteinExistence type="predicted"/>
<reference evidence="1" key="2">
    <citation type="journal article" date="2019" name="IMA Fungus">
        <title>Genome sequencing and comparison of five Tilletia species to identify candidate genes for the detection of regulated species infecting wheat.</title>
        <authorList>
            <person name="Nguyen H.D.T."/>
            <person name="Sultana T."/>
            <person name="Kesanakurti P."/>
            <person name="Hambleton S."/>
        </authorList>
    </citation>
    <scope>NUCLEOTIDE SEQUENCE</scope>
    <source>
        <strain evidence="1">DAOMC 236416</strain>
    </source>
</reference>
<protein>
    <submittedName>
        <fullName evidence="1">Uncharacterized protein</fullName>
    </submittedName>
</protein>